<name>A0ABR6ZTR6_9BURK</name>
<proteinExistence type="predicted"/>
<comment type="caution">
    <text evidence="2">The sequence shown here is derived from an EMBL/GenBank/DDBJ whole genome shotgun (WGS) entry which is preliminary data.</text>
</comment>
<sequence length="330" mass="35321">MNYYSHHIGDFNNATRHLNRLERAIYRDMLDLYYDTESPLMLDLALLCRRLVARSEEEAVAVEQLLKEFFVLTDAGWFHARCDQAIRDYQKNTNAKSLAGKASAAKRAAEKHGRIDELNAPSTAVERQGNAASGCVQLTNNRKPITRNHKPVNQSKLEPALAANTTEVLAEAVLAEAVAAGGVADEMANAMASELAAGTTAIAVASAAGGNTALDLCLAFRQAGVKAQAADPRLLALVAQGATVMLVQAACAEAKSARPDEIIGLAYVLKILERWGKQAASMQVRAAVLPRGDSGIAGRGGGSRSPASQSRHNNFEQINYNEGIENGRII</sequence>
<feature type="region of interest" description="Disordered" evidence="1">
    <location>
        <begin position="295"/>
        <end position="317"/>
    </location>
</feature>
<keyword evidence="3" id="KW-1185">Reference proteome</keyword>
<evidence type="ECO:0000313" key="2">
    <source>
        <dbReference type="EMBL" id="MBC3919194.1"/>
    </source>
</evidence>
<gene>
    <name evidence="2" type="ORF">H8L32_17005</name>
</gene>
<dbReference type="InterPro" id="IPR010781">
    <property type="entry name" value="DUF1376"/>
</dbReference>
<feature type="region of interest" description="Disordered" evidence="1">
    <location>
        <begin position="110"/>
        <end position="133"/>
    </location>
</feature>
<dbReference type="EMBL" id="JACOGF010000008">
    <property type="protein sequence ID" value="MBC3919194.1"/>
    <property type="molecule type" value="Genomic_DNA"/>
</dbReference>
<dbReference type="Proteomes" id="UP000650424">
    <property type="component" value="Unassembled WGS sequence"/>
</dbReference>
<accession>A0ABR6ZTR6</accession>
<dbReference type="RefSeq" id="WP_186948455.1">
    <property type="nucleotide sequence ID" value="NZ_JACOGF010000008.1"/>
</dbReference>
<evidence type="ECO:0000256" key="1">
    <source>
        <dbReference type="SAM" id="MobiDB-lite"/>
    </source>
</evidence>
<reference evidence="2 3" key="1">
    <citation type="submission" date="2020-08" db="EMBL/GenBank/DDBJ databases">
        <title>Novel species isolated from subtropical streams in China.</title>
        <authorList>
            <person name="Lu H."/>
        </authorList>
    </citation>
    <scope>NUCLEOTIDE SEQUENCE [LARGE SCALE GENOMIC DNA]</scope>
    <source>
        <strain evidence="2 3">CY18W</strain>
    </source>
</reference>
<protein>
    <submittedName>
        <fullName evidence="2">YdaU family protein</fullName>
    </submittedName>
</protein>
<evidence type="ECO:0000313" key="3">
    <source>
        <dbReference type="Proteomes" id="UP000650424"/>
    </source>
</evidence>
<dbReference type="Pfam" id="PF07120">
    <property type="entry name" value="DUF1376"/>
    <property type="match status" value="1"/>
</dbReference>
<organism evidence="2 3">
    <name type="scientific">Undibacterium hunanense</name>
    <dbReference type="NCBI Taxonomy" id="2762292"/>
    <lineage>
        <taxon>Bacteria</taxon>
        <taxon>Pseudomonadati</taxon>
        <taxon>Pseudomonadota</taxon>
        <taxon>Betaproteobacteria</taxon>
        <taxon>Burkholderiales</taxon>
        <taxon>Oxalobacteraceae</taxon>
        <taxon>Undibacterium</taxon>
    </lineage>
</organism>